<evidence type="ECO:0008006" key="3">
    <source>
        <dbReference type="Google" id="ProtNLM"/>
    </source>
</evidence>
<gene>
    <name evidence="1" type="ORF">AVEN_154818_1</name>
</gene>
<comment type="caution">
    <text evidence="1">The sequence shown here is derived from an EMBL/GenBank/DDBJ whole genome shotgun (WGS) entry which is preliminary data.</text>
</comment>
<sequence>MPNIIEATIMTGHAAGEDVFIPRIPIIPSDIPFQFKRIQFPVRLSFAMGINKAQGQSLKVVGLDLLKPCFSHSQRMWVVQELEKPTIYTS</sequence>
<name>A0A4Y2BT88_ARAVE</name>
<reference evidence="1 2" key="1">
    <citation type="journal article" date="2019" name="Sci. Rep.">
        <title>Orb-weaving spider Araneus ventricosus genome elucidates the spidroin gene catalogue.</title>
        <authorList>
            <person name="Kono N."/>
            <person name="Nakamura H."/>
            <person name="Ohtoshi R."/>
            <person name="Moran D.A.P."/>
            <person name="Shinohara A."/>
            <person name="Yoshida Y."/>
            <person name="Fujiwara M."/>
            <person name="Mori M."/>
            <person name="Tomita M."/>
            <person name="Arakawa K."/>
        </authorList>
    </citation>
    <scope>NUCLEOTIDE SEQUENCE [LARGE SCALE GENOMIC DNA]</scope>
</reference>
<dbReference type="AlphaFoldDB" id="A0A4Y2BT88"/>
<keyword evidence="2" id="KW-1185">Reference proteome</keyword>
<accession>A0A4Y2BT88</accession>
<organism evidence="1 2">
    <name type="scientific">Araneus ventricosus</name>
    <name type="common">Orbweaver spider</name>
    <name type="synonym">Epeira ventricosa</name>
    <dbReference type="NCBI Taxonomy" id="182803"/>
    <lineage>
        <taxon>Eukaryota</taxon>
        <taxon>Metazoa</taxon>
        <taxon>Ecdysozoa</taxon>
        <taxon>Arthropoda</taxon>
        <taxon>Chelicerata</taxon>
        <taxon>Arachnida</taxon>
        <taxon>Araneae</taxon>
        <taxon>Araneomorphae</taxon>
        <taxon>Entelegynae</taxon>
        <taxon>Araneoidea</taxon>
        <taxon>Araneidae</taxon>
        <taxon>Araneus</taxon>
    </lineage>
</organism>
<protein>
    <recommendedName>
        <fullName evidence="3">ATP-dependent DNA helicase</fullName>
    </recommendedName>
</protein>
<dbReference type="GO" id="GO:0006260">
    <property type="term" value="P:DNA replication"/>
    <property type="evidence" value="ECO:0007669"/>
    <property type="project" value="TreeGrafter"/>
</dbReference>
<evidence type="ECO:0000313" key="2">
    <source>
        <dbReference type="Proteomes" id="UP000499080"/>
    </source>
</evidence>
<proteinExistence type="predicted"/>
<dbReference type="EMBL" id="BGPR01000111">
    <property type="protein sequence ID" value="GBL95422.1"/>
    <property type="molecule type" value="Genomic_DNA"/>
</dbReference>
<dbReference type="Proteomes" id="UP000499080">
    <property type="component" value="Unassembled WGS sequence"/>
</dbReference>
<dbReference type="GO" id="GO:0005657">
    <property type="term" value="C:replication fork"/>
    <property type="evidence" value="ECO:0007669"/>
    <property type="project" value="TreeGrafter"/>
</dbReference>
<evidence type="ECO:0000313" key="1">
    <source>
        <dbReference type="EMBL" id="GBL95422.1"/>
    </source>
</evidence>
<dbReference type="PANTHER" id="PTHR23274:SF51">
    <property type="entry name" value="OS03G0423850 PROTEIN"/>
    <property type="match status" value="1"/>
</dbReference>
<dbReference type="PANTHER" id="PTHR23274">
    <property type="entry name" value="DNA HELICASE-RELATED"/>
    <property type="match status" value="1"/>
</dbReference>